<evidence type="ECO:0000256" key="3">
    <source>
        <dbReference type="ARBA" id="ARBA00023163"/>
    </source>
</evidence>
<dbReference type="InterPro" id="IPR011990">
    <property type="entry name" value="TPR-like_helical_dom_sf"/>
</dbReference>
<dbReference type="GO" id="GO:0003700">
    <property type="term" value="F:DNA-binding transcription factor activity"/>
    <property type="evidence" value="ECO:0007669"/>
    <property type="project" value="InterPro"/>
</dbReference>
<gene>
    <name evidence="7" type="ORF">JJQ60_20445</name>
</gene>
<dbReference type="Gene3D" id="1.25.40.10">
    <property type="entry name" value="Tetratricopeptide repeat domain"/>
    <property type="match status" value="2"/>
</dbReference>
<dbReference type="Proteomes" id="UP000651057">
    <property type="component" value="Unassembled WGS sequence"/>
</dbReference>
<dbReference type="GO" id="GO:0043565">
    <property type="term" value="F:sequence-specific DNA binding"/>
    <property type="evidence" value="ECO:0007669"/>
    <property type="project" value="InterPro"/>
</dbReference>
<dbReference type="SUPFAM" id="SSF46689">
    <property type="entry name" value="Homeodomain-like"/>
    <property type="match status" value="1"/>
</dbReference>
<evidence type="ECO:0000313" key="7">
    <source>
        <dbReference type="EMBL" id="MBL0685911.1"/>
    </source>
</evidence>
<dbReference type="Pfam" id="PF12833">
    <property type="entry name" value="HTH_18"/>
    <property type="match status" value="1"/>
</dbReference>
<feature type="signal peptide" evidence="5">
    <location>
        <begin position="1"/>
        <end position="22"/>
    </location>
</feature>
<comment type="caution">
    <text evidence="7">The sequence shown here is derived from an EMBL/GenBank/DDBJ whole genome shotgun (WGS) entry which is preliminary data.</text>
</comment>
<evidence type="ECO:0000313" key="8">
    <source>
        <dbReference type="Proteomes" id="UP000651057"/>
    </source>
</evidence>
<dbReference type="EMBL" id="JAERQJ010000014">
    <property type="protein sequence ID" value="MBL0685911.1"/>
    <property type="molecule type" value="Genomic_DNA"/>
</dbReference>
<keyword evidence="5" id="KW-0732">Signal</keyword>
<evidence type="ECO:0000256" key="2">
    <source>
        <dbReference type="ARBA" id="ARBA00023125"/>
    </source>
</evidence>
<dbReference type="RefSeq" id="WP_201924378.1">
    <property type="nucleotide sequence ID" value="NZ_BAABAX010000024.1"/>
</dbReference>
<keyword evidence="4" id="KW-1133">Transmembrane helix</keyword>
<organism evidence="7 8">
    <name type="scientific">Aquimarina mytili</name>
    <dbReference type="NCBI Taxonomy" id="874423"/>
    <lineage>
        <taxon>Bacteria</taxon>
        <taxon>Pseudomonadati</taxon>
        <taxon>Bacteroidota</taxon>
        <taxon>Flavobacteriia</taxon>
        <taxon>Flavobacteriales</taxon>
        <taxon>Flavobacteriaceae</taxon>
        <taxon>Aquimarina</taxon>
    </lineage>
</organism>
<keyword evidence="3" id="KW-0804">Transcription</keyword>
<keyword evidence="4" id="KW-0812">Transmembrane</keyword>
<keyword evidence="8" id="KW-1185">Reference proteome</keyword>
<dbReference type="PANTHER" id="PTHR43280">
    <property type="entry name" value="ARAC-FAMILY TRANSCRIPTIONAL REGULATOR"/>
    <property type="match status" value="1"/>
</dbReference>
<accession>A0A937A0T2</accession>
<name>A0A937A0T2_9FLAO</name>
<dbReference type="InterPro" id="IPR018060">
    <property type="entry name" value="HTH_AraC"/>
</dbReference>
<sequence length="581" mass="68168">MKKNKHKIIFLAILMFLQNIYAQEINENNITTLAQKKYTELLEKFNLQLNDSVKARVYAQAFLLKAKQDTNIIKKANGYYMLATVSEHDNALLYADSIITITKNINDFDYPAKAYLLKARVFGSKGYYQKSMDELVKANLYANKNDNIDQKFKTKYFIAILKNNLGEYQESLELLQSTVNYYEDKFTQHREHEYDYIKSLYATGTVYNAIKKYDSAYAINKKAIRLSLKSKDSILYTRLLLTTAMAHYYKKQYQPGLDSINKLKKLRDYKIQGPGTAERVELYLGKIYFSQNNFDESIYHLKNVDSIAFSTQYFFPKIREAYELLIKYYKERKNTDKQIFYIDKLLTVDSILDNNFKYLSRQINEEYSTPNLILEKQEIIDSLEKTNKTKIIVLVILSIVSLVLLIVLFLNEKKKRTYKKRFLELLDNNKKPSIHKTEAITIDKKPENAKPTDIGISEIIVNDILKNLESFEKNNEFLEANLTVSSLSKRFKTNSKYLSKVINMHKDKSFSNYVNELRIDYVVEELKSNSKFRKYTIKAIANEIGFNTTEAFSKSFYKTTGIYPSFFLKQLEKQQFNTENQ</sequence>
<evidence type="ECO:0000256" key="5">
    <source>
        <dbReference type="SAM" id="SignalP"/>
    </source>
</evidence>
<feature type="domain" description="HTH araC/xylS-type" evidence="6">
    <location>
        <begin position="462"/>
        <end position="570"/>
    </location>
</feature>
<evidence type="ECO:0000256" key="4">
    <source>
        <dbReference type="SAM" id="Phobius"/>
    </source>
</evidence>
<dbReference type="PROSITE" id="PS01124">
    <property type="entry name" value="HTH_ARAC_FAMILY_2"/>
    <property type="match status" value="1"/>
</dbReference>
<keyword evidence="1" id="KW-0805">Transcription regulation</keyword>
<keyword evidence="4" id="KW-0472">Membrane</keyword>
<dbReference type="AlphaFoldDB" id="A0A937A0T2"/>
<proteinExistence type="predicted"/>
<keyword evidence="2" id="KW-0238">DNA-binding</keyword>
<reference evidence="7" key="1">
    <citation type="submission" date="2021-01" db="EMBL/GenBank/DDBJ databases">
        <authorList>
            <person name="Zhong Y.L."/>
        </authorList>
    </citation>
    <scope>NUCLEOTIDE SEQUENCE</scope>
    <source>
        <strain evidence="7">KCTC 23302</strain>
    </source>
</reference>
<evidence type="ECO:0000259" key="6">
    <source>
        <dbReference type="PROSITE" id="PS01124"/>
    </source>
</evidence>
<dbReference type="SMART" id="SM00342">
    <property type="entry name" value="HTH_ARAC"/>
    <property type="match status" value="1"/>
</dbReference>
<dbReference type="InterPro" id="IPR009057">
    <property type="entry name" value="Homeodomain-like_sf"/>
</dbReference>
<feature type="chain" id="PRO_5037611841" evidence="5">
    <location>
        <begin position="23"/>
        <end position="581"/>
    </location>
</feature>
<dbReference type="PANTHER" id="PTHR43280:SF2">
    <property type="entry name" value="HTH-TYPE TRANSCRIPTIONAL REGULATOR EXSA"/>
    <property type="match status" value="1"/>
</dbReference>
<dbReference type="Gene3D" id="1.10.10.60">
    <property type="entry name" value="Homeodomain-like"/>
    <property type="match status" value="2"/>
</dbReference>
<dbReference type="SUPFAM" id="SSF48452">
    <property type="entry name" value="TPR-like"/>
    <property type="match status" value="1"/>
</dbReference>
<feature type="transmembrane region" description="Helical" evidence="4">
    <location>
        <begin position="391"/>
        <end position="411"/>
    </location>
</feature>
<protein>
    <submittedName>
        <fullName evidence="7">AraC family transcriptional regulator</fullName>
    </submittedName>
</protein>
<evidence type="ECO:0000256" key="1">
    <source>
        <dbReference type="ARBA" id="ARBA00023015"/>
    </source>
</evidence>